<evidence type="ECO:0000256" key="8">
    <source>
        <dbReference type="ARBA" id="ARBA00022840"/>
    </source>
</evidence>
<dbReference type="InterPro" id="IPR052016">
    <property type="entry name" value="Bact_Sigma-Reg"/>
</dbReference>
<dbReference type="OMA" id="LRIPEWG"/>
<evidence type="ECO:0000256" key="12">
    <source>
        <dbReference type="ARBA" id="ARBA00047761"/>
    </source>
</evidence>
<keyword evidence="19" id="KW-1185">Reference proteome</keyword>
<dbReference type="PANTHER" id="PTHR43156">
    <property type="entry name" value="STAGE II SPORULATION PROTEIN E-RELATED"/>
    <property type="match status" value="1"/>
</dbReference>
<dbReference type="Proteomes" id="UP000006461">
    <property type="component" value="Chromosome"/>
</dbReference>
<dbReference type="GO" id="GO:0004722">
    <property type="term" value="F:protein serine/threonine phosphatase activity"/>
    <property type="evidence" value="ECO:0007669"/>
    <property type="project" value="UniProtKB-EC"/>
</dbReference>
<proteinExistence type="predicted"/>
<dbReference type="GO" id="GO:0046872">
    <property type="term" value="F:metal ion binding"/>
    <property type="evidence" value="ECO:0007669"/>
    <property type="project" value="UniProtKB-KW"/>
</dbReference>
<evidence type="ECO:0000256" key="3">
    <source>
        <dbReference type="ARBA" id="ARBA00022679"/>
    </source>
</evidence>
<evidence type="ECO:0000256" key="5">
    <source>
        <dbReference type="ARBA" id="ARBA00022741"/>
    </source>
</evidence>
<dbReference type="HOGENOM" id="CLU_780360_0_0_11"/>
<dbReference type="FunFam" id="3.60.40.10:FF:000005">
    <property type="entry name" value="Serine/threonine protein phosphatase"/>
    <property type="match status" value="1"/>
</dbReference>
<keyword evidence="3" id="KW-0808">Transferase</keyword>
<evidence type="ECO:0000256" key="1">
    <source>
        <dbReference type="ARBA" id="ARBA00013081"/>
    </source>
</evidence>
<feature type="transmembrane region" description="Helical" evidence="16">
    <location>
        <begin position="73"/>
        <end position="93"/>
    </location>
</feature>
<reference evidence="18 19" key="1">
    <citation type="journal article" date="2012" name="J. Bacteriol.">
        <title>Genome Sequence of Radiation-Resistant Modestobacter marinus Strain BC501, a Representative Actinobacterium That Thrives on Calcareous Stone Surfaces.</title>
        <authorList>
            <person name="Normand P."/>
            <person name="Gury J."/>
            <person name="Pujic P."/>
            <person name="Chouaia B."/>
            <person name="Crotti E."/>
            <person name="Brusetti L."/>
            <person name="Daffonchio D."/>
            <person name="Vacherie B."/>
            <person name="Barbe V."/>
            <person name="Medigue C."/>
            <person name="Calteau A."/>
            <person name="Ghodhbane-Gtari F."/>
            <person name="Essoussi I."/>
            <person name="Nouioui I."/>
            <person name="Abbassi-Ghozzi I."/>
            <person name="Gtari M."/>
        </authorList>
    </citation>
    <scope>NUCLEOTIDE SEQUENCE [LARGE SCALE GENOMIC DNA]</scope>
    <source>
        <strain evidence="19">BC 501</strain>
    </source>
</reference>
<dbReference type="SUPFAM" id="SSF81606">
    <property type="entry name" value="PP2C-like"/>
    <property type="match status" value="1"/>
</dbReference>
<evidence type="ECO:0000313" key="18">
    <source>
        <dbReference type="EMBL" id="CCH85645.1"/>
    </source>
</evidence>
<dbReference type="EC" id="3.1.3.16" evidence="1"/>
<evidence type="ECO:0000256" key="13">
    <source>
        <dbReference type="ARBA" id="ARBA00056274"/>
    </source>
</evidence>
<keyword evidence="11" id="KW-0464">Manganese</keyword>
<accession>I4EQI2</accession>
<sequence>MPAAVLLAIVLADLLSGRGQSLIGLLTMPPLLAATALGRRDTVGYGLLALLAGVLIGVYDGQFADQRLLAQSIRLVGITVATVLAVGACTLRLRRDAHLAQLRSEAAATRAALRTAETLQLSLLGPPPQVDWLTTAVRYLPAGRHAQVGGDWYDAFVLPDGATMLVIGDVAGHDAPAAATMAQVRGMLRAIASTAADSPATVLSTVDQVLADLRLHTLVTVAVVSVARDRDGTATVSWSNAGHPPPVLRCADGRVQLLARPPERLLGVAPDVARSDHELALHPGDTLLLYTDGLVERRDATLDAGFAWLLQAVQAHGQGPLDELCDELLAELGGRGDDDVALLAVRHPGGQPGVR</sequence>
<evidence type="ECO:0000259" key="17">
    <source>
        <dbReference type="SMART" id="SM00331"/>
    </source>
</evidence>
<keyword evidence="16" id="KW-0472">Membrane</keyword>
<dbReference type="SMART" id="SM00331">
    <property type="entry name" value="PP2C_SIG"/>
    <property type="match status" value="1"/>
</dbReference>
<dbReference type="GO" id="GO:0005524">
    <property type="term" value="F:ATP binding"/>
    <property type="evidence" value="ECO:0007669"/>
    <property type="project" value="UniProtKB-KW"/>
</dbReference>
<keyword evidence="5" id="KW-0547">Nucleotide-binding</keyword>
<feature type="domain" description="PPM-type phosphatase" evidence="17">
    <location>
        <begin position="133"/>
        <end position="347"/>
    </location>
</feature>
<keyword evidence="2" id="KW-0597">Phosphoprotein</keyword>
<dbReference type="Gene3D" id="3.60.40.10">
    <property type="entry name" value="PPM-type phosphatase domain"/>
    <property type="match status" value="1"/>
</dbReference>
<keyword evidence="9" id="KW-0460">Magnesium</keyword>
<dbReference type="GO" id="GO:0016301">
    <property type="term" value="F:kinase activity"/>
    <property type="evidence" value="ECO:0007669"/>
    <property type="project" value="UniProtKB-KW"/>
</dbReference>
<evidence type="ECO:0000256" key="9">
    <source>
        <dbReference type="ARBA" id="ARBA00022842"/>
    </source>
</evidence>
<keyword evidence="4" id="KW-0479">Metal-binding</keyword>
<evidence type="ECO:0000256" key="10">
    <source>
        <dbReference type="ARBA" id="ARBA00022912"/>
    </source>
</evidence>
<evidence type="ECO:0000256" key="15">
    <source>
        <dbReference type="ARBA" id="ARBA00081350"/>
    </source>
</evidence>
<evidence type="ECO:0000256" key="4">
    <source>
        <dbReference type="ARBA" id="ARBA00022723"/>
    </source>
</evidence>
<dbReference type="KEGG" id="mmar:MODMU_0173"/>
<keyword evidence="10" id="KW-0904">Protein phosphatase</keyword>
<comment type="catalytic activity">
    <reaction evidence="12">
        <text>O-phospho-L-seryl-[protein] + H2O = L-seryl-[protein] + phosphate</text>
        <dbReference type="Rhea" id="RHEA:20629"/>
        <dbReference type="Rhea" id="RHEA-COMP:9863"/>
        <dbReference type="Rhea" id="RHEA-COMP:11604"/>
        <dbReference type="ChEBI" id="CHEBI:15377"/>
        <dbReference type="ChEBI" id="CHEBI:29999"/>
        <dbReference type="ChEBI" id="CHEBI:43474"/>
        <dbReference type="ChEBI" id="CHEBI:83421"/>
        <dbReference type="EC" id="3.1.3.16"/>
    </reaction>
</comment>
<evidence type="ECO:0000256" key="11">
    <source>
        <dbReference type="ARBA" id="ARBA00023211"/>
    </source>
</evidence>
<dbReference type="OrthoDB" id="118142at2"/>
<evidence type="ECO:0000256" key="7">
    <source>
        <dbReference type="ARBA" id="ARBA00022801"/>
    </source>
</evidence>
<dbReference type="InterPro" id="IPR036457">
    <property type="entry name" value="PPM-type-like_dom_sf"/>
</dbReference>
<gene>
    <name evidence="18" type="ordered locus">MODMU_0173</name>
</gene>
<evidence type="ECO:0000256" key="6">
    <source>
        <dbReference type="ARBA" id="ARBA00022777"/>
    </source>
</evidence>
<evidence type="ECO:0000256" key="14">
    <source>
        <dbReference type="ARBA" id="ARBA00075117"/>
    </source>
</evidence>
<dbReference type="AlphaFoldDB" id="I4EQI2"/>
<keyword evidence="16" id="KW-1133">Transmembrane helix</keyword>
<dbReference type="PANTHER" id="PTHR43156:SF2">
    <property type="entry name" value="STAGE II SPORULATION PROTEIN E"/>
    <property type="match status" value="1"/>
</dbReference>
<keyword evidence="7" id="KW-0378">Hydrolase</keyword>
<evidence type="ECO:0000256" key="16">
    <source>
        <dbReference type="SAM" id="Phobius"/>
    </source>
</evidence>
<protein>
    <recommendedName>
        <fullName evidence="1">protein-serine/threonine phosphatase</fullName>
        <ecNumber evidence="1">3.1.3.16</ecNumber>
    </recommendedName>
    <alternativeName>
        <fullName evidence="15">Protein-serine/threonine phosphatase</fullName>
    </alternativeName>
    <alternativeName>
        <fullName evidence="14">Serine/threonine-protein kinase</fullName>
    </alternativeName>
</protein>
<organism evidence="18 19">
    <name type="scientific">Modestobacter italicus (strain DSM 44449 / CECT 9708 / BC 501)</name>
    <dbReference type="NCBI Taxonomy" id="2732864"/>
    <lineage>
        <taxon>Bacteria</taxon>
        <taxon>Bacillati</taxon>
        <taxon>Actinomycetota</taxon>
        <taxon>Actinomycetes</taxon>
        <taxon>Geodermatophilales</taxon>
        <taxon>Geodermatophilaceae</taxon>
        <taxon>Modestobacter</taxon>
    </lineage>
</organism>
<evidence type="ECO:0000313" key="19">
    <source>
        <dbReference type="Proteomes" id="UP000006461"/>
    </source>
</evidence>
<dbReference type="Pfam" id="PF07228">
    <property type="entry name" value="SpoIIE"/>
    <property type="match status" value="1"/>
</dbReference>
<keyword evidence="6" id="KW-0418">Kinase</keyword>
<comment type="function">
    <text evidence="13">Primarily acts as an independent SigF regulator that is sensitive to the osmosensory signal, mediating the cross talk of PknD with the SigF regulon. Possesses both phosphatase and kinase activities. The kinase domain functions as a classic anti-sigma factor-like kinase to phosphorylate the anti-anti-sigma factor domain at the canonical regulatory site, and the phosphatase domain antagonizes this activity.</text>
</comment>
<dbReference type="InterPro" id="IPR001932">
    <property type="entry name" value="PPM-type_phosphatase-like_dom"/>
</dbReference>
<keyword evidence="8" id="KW-0067">ATP-binding</keyword>
<dbReference type="EMBL" id="FO203431">
    <property type="protein sequence ID" value="CCH85645.1"/>
    <property type="molecule type" value="Genomic_DNA"/>
</dbReference>
<evidence type="ECO:0000256" key="2">
    <source>
        <dbReference type="ARBA" id="ARBA00022553"/>
    </source>
</evidence>
<dbReference type="eggNOG" id="COG2208">
    <property type="taxonomic scope" value="Bacteria"/>
</dbReference>
<keyword evidence="16" id="KW-0812">Transmembrane</keyword>
<dbReference type="STRING" id="477641.MODMU_0173"/>
<name>I4EQI2_MODI5</name>
<feature type="transmembrane region" description="Helical" evidence="16">
    <location>
        <begin position="43"/>
        <end position="61"/>
    </location>
</feature>